<protein>
    <recommendedName>
        <fullName evidence="1">Peptidase S11 D-Ala-D-Ala carboxypeptidase A C-terminal domain-containing protein</fullName>
    </recommendedName>
</protein>
<sequence length="33" mass="3725">MDFASVPVWFGDENEVKLGVTEDLYLIIPREAA</sequence>
<reference evidence="2" key="1">
    <citation type="submission" date="2021-03" db="EMBL/GenBank/DDBJ databases">
        <title>Molecular epidemiology and mechanisms of colistin and carbapenem resistance in Enterobacteriaceae from clinical isolates, the environment and porcine samples in Pretoria, South Africa.</title>
        <authorList>
            <person name="Bogoshi D."/>
            <person name="Mbelle N.M."/>
            <person name="Naidoo V."/>
            <person name="Osei Sekyere J."/>
        </authorList>
    </citation>
    <scope>NUCLEOTIDE SEQUENCE</scope>
    <source>
        <strain evidence="2">C052</strain>
    </source>
</reference>
<name>A0A939SJU3_PRORE</name>
<comment type="caution">
    <text evidence="2">The sequence shown here is derived from an EMBL/GenBank/DDBJ whole genome shotgun (WGS) entry which is preliminary data.</text>
</comment>
<organism evidence="2 3">
    <name type="scientific">Providencia rettgeri</name>
    <dbReference type="NCBI Taxonomy" id="587"/>
    <lineage>
        <taxon>Bacteria</taxon>
        <taxon>Pseudomonadati</taxon>
        <taxon>Pseudomonadota</taxon>
        <taxon>Gammaproteobacteria</taxon>
        <taxon>Enterobacterales</taxon>
        <taxon>Morganellaceae</taxon>
        <taxon>Providencia</taxon>
    </lineage>
</organism>
<evidence type="ECO:0000259" key="1">
    <source>
        <dbReference type="Pfam" id="PF07943"/>
    </source>
</evidence>
<feature type="domain" description="Peptidase S11 D-Ala-D-Ala carboxypeptidase A C-terminal" evidence="1">
    <location>
        <begin position="4"/>
        <end position="31"/>
    </location>
</feature>
<evidence type="ECO:0000313" key="3">
    <source>
        <dbReference type="Proteomes" id="UP000664477"/>
    </source>
</evidence>
<dbReference type="Pfam" id="PF07943">
    <property type="entry name" value="PBP5_C"/>
    <property type="match status" value="1"/>
</dbReference>
<dbReference type="GO" id="GO:0009002">
    <property type="term" value="F:serine-type D-Ala-D-Ala carboxypeptidase activity"/>
    <property type="evidence" value="ECO:0007669"/>
    <property type="project" value="InterPro"/>
</dbReference>
<dbReference type="InterPro" id="IPR012907">
    <property type="entry name" value="Peptidase_S11_C"/>
</dbReference>
<dbReference type="SUPFAM" id="SSF69189">
    <property type="entry name" value="Penicillin-binding protein associated domain"/>
    <property type="match status" value="1"/>
</dbReference>
<dbReference type="InterPro" id="IPR015956">
    <property type="entry name" value="Peniciliin-bd_prot_C_sf"/>
</dbReference>
<dbReference type="InterPro" id="IPR037167">
    <property type="entry name" value="Peptidase_S11_C_sf"/>
</dbReference>
<proteinExistence type="predicted"/>
<accession>A0A939SJU3</accession>
<dbReference type="Gene3D" id="2.60.410.10">
    <property type="entry name" value="D-Ala-D-Ala carboxypeptidase, C-terminal domain"/>
    <property type="match status" value="1"/>
</dbReference>
<dbReference type="AlphaFoldDB" id="A0A939SJU3"/>
<dbReference type="EMBL" id="JAGETQ010000279">
    <property type="protein sequence ID" value="MBO1916794.1"/>
    <property type="molecule type" value="Genomic_DNA"/>
</dbReference>
<gene>
    <name evidence="2" type="ORF">J4727_20950</name>
</gene>
<evidence type="ECO:0000313" key="2">
    <source>
        <dbReference type="EMBL" id="MBO1916794.1"/>
    </source>
</evidence>
<dbReference type="Proteomes" id="UP000664477">
    <property type="component" value="Unassembled WGS sequence"/>
</dbReference>
<dbReference type="GO" id="GO:0006508">
    <property type="term" value="P:proteolysis"/>
    <property type="evidence" value="ECO:0007669"/>
    <property type="project" value="InterPro"/>
</dbReference>